<reference evidence="1" key="1">
    <citation type="submission" date="2021-06" db="EMBL/GenBank/DDBJ databases">
        <authorList>
            <person name="Kallberg Y."/>
            <person name="Tangrot J."/>
            <person name="Rosling A."/>
        </authorList>
    </citation>
    <scope>NUCLEOTIDE SEQUENCE</scope>
    <source>
        <strain evidence="1">AZ414A</strain>
    </source>
</reference>
<accession>A0A9N9C826</accession>
<dbReference type="Gene3D" id="1.25.40.10">
    <property type="entry name" value="Tetratricopeptide repeat domain"/>
    <property type="match status" value="1"/>
</dbReference>
<protein>
    <submittedName>
        <fullName evidence="1">6195_t:CDS:1</fullName>
    </submittedName>
</protein>
<comment type="caution">
    <text evidence="1">The sequence shown here is derived from an EMBL/GenBank/DDBJ whole genome shotgun (WGS) entry which is preliminary data.</text>
</comment>
<dbReference type="Pfam" id="PF08238">
    <property type="entry name" value="Sel1"/>
    <property type="match status" value="1"/>
</dbReference>
<dbReference type="SMART" id="SM00671">
    <property type="entry name" value="SEL1"/>
    <property type="match status" value="1"/>
</dbReference>
<dbReference type="Proteomes" id="UP000789706">
    <property type="component" value="Unassembled WGS sequence"/>
</dbReference>
<evidence type="ECO:0000313" key="2">
    <source>
        <dbReference type="Proteomes" id="UP000789706"/>
    </source>
</evidence>
<proteinExistence type="predicted"/>
<keyword evidence="2" id="KW-1185">Reference proteome</keyword>
<dbReference type="SUPFAM" id="SSF81901">
    <property type="entry name" value="HCP-like"/>
    <property type="match status" value="1"/>
</dbReference>
<name>A0A9N9C826_9GLOM</name>
<evidence type="ECO:0000313" key="1">
    <source>
        <dbReference type="EMBL" id="CAG8589776.1"/>
    </source>
</evidence>
<dbReference type="InterPro" id="IPR011990">
    <property type="entry name" value="TPR-like_helical_dom_sf"/>
</dbReference>
<organism evidence="1 2">
    <name type="scientific">Diversispora eburnea</name>
    <dbReference type="NCBI Taxonomy" id="1213867"/>
    <lineage>
        <taxon>Eukaryota</taxon>
        <taxon>Fungi</taxon>
        <taxon>Fungi incertae sedis</taxon>
        <taxon>Mucoromycota</taxon>
        <taxon>Glomeromycotina</taxon>
        <taxon>Glomeromycetes</taxon>
        <taxon>Diversisporales</taxon>
        <taxon>Diversisporaceae</taxon>
        <taxon>Diversispora</taxon>
    </lineage>
</organism>
<sequence length="206" mass="23706">MSYERNIINFSPIDTFQSQLYFDFGVSLHHEQDTITGTTSPLIHEHGIDAQTKSSTIDEQEIRIKSSTSSDTYVESKVLDYFTKPYGPSESRKTKCSICKIEFSYPGLPSSLKYHLMNKHKIGMLTNLSQVDRQSQQISTAENDHTDSQYRVGECFYEGYGTKKDILTAIYWLNKAKENGSIDANELLKEMISNINIKDNRTYFYF</sequence>
<dbReference type="EMBL" id="CAJVPK010001524">
    <property type="protein sequence ID" value="CAG8589776.1"/>
    <property type="molecule type" value="Genomic_DNA"/>
</dbReference>
<dbReference type="OrthoDB" id="2384430at2759"/>
<dbReference type="AlphaFoldDB" id="A0A9N9C826"/>
<gene>
    <name evidence="1" type="ORF">DEBURN_LOCUS8997</name>
</gene>
<dbReference type="InterPro" id="IPR006597">
    <property type="entry name" value="Sel1-like"/>
</dbReference>